<feature type="signal peptide" evidence="2">
    <location>
        <begin position="1"/>
        <end position="27"/>
    </location>
</feature>
<evidence type="ECO:0000259" key="3">
    <source>
        <dbReference type="Pfam" id="PF13778"/>
    </source>
</evidence>
<dbReference type="RefSeq" id="WP_188787630.1">
    <property type="nucleotide sequence ID" value="NZ_BMJV01000001.1"/>
</dbReference>
<accession>A0A8J2ZFV2</accession>
<keyword evidence="5" id="KW-1185">Reference proteome</keyword>
<dbReference type="InterPro" id="IPR025232">
    <property type="entry name" value="DUF4174"/>
</dbReference>
<dbReference type="Pfam" id="PF13778">
    <property type="entry name" value="DUF4174"/>
    <property type="match status" value="1"/>
</dbReference>
<sequence>MGRIQMKTRMGVAVMAGAMATAPAANAAEDLFRPLPAEARDLGDMRWEKRPVLVFAPAPSDPDYVRQMDLLRAAKAALAERDIVVLSDLDDRTPSPLRQGFQPGGFKIVLVGKDGGVKLERNDVTAPEDLMALIDTMPMRIREASE</sequence>
<evidence type="ECO:0000313" key="4">
    <source>
        <dbReference type="EMBL" id="GGG58432.1"/>
    </source>
</evidence>
<comment type="caution">
    <text evidence="4">The sequence shown here is derived from an EMBL/GenBank/DDBJ whole genome shotgun (WGS) entry which is preliminary data.</text>
</comment>
<reference evidence="4" key="1">
    <citation type="journal article" date="2014" name="Int. J. Syst. Evol. Microbiol.">
        <title>Complete genome sequence of Corynebacterium casei LMG S-19264T (=DSM 44701T), isolated from a smear-ripened cheese.</title>
        <authorList>
            <consortium name="US DOE Joint Genome Institute (JGI-PGF)"/>
            <person name="Walter F."/>
            <person name="Albersmeier A."/>
            <person name="Kalinowski J."/>
            <person name="Ruckert C."/>
        </authorList>
    </citation>
    <scope>NUCLEOTIDE SEQUENCE</scope>
    <source>
        <strain evidence="4">CGMCC 1.15762</strain>
    </source>
</reference>
<evidence type="ECO:0000256" key="1">
    <source>
        <dbReference type="ARBA" id="ARBA00022729"/>
    </source>
</evidence>
<dbReference type="EMBL" id="BMJV01000001">
    <property type="protein sequence ID" value="GGG58432.1"/>
    <property type="molecule type" value="Genomic_DNA"/>
</dbReference>
<reference evidence="4" key="2">
    <citation type="submission" date="2020-09" db="EMBL/GenBank/DDBJ databases">
        <authorList>
            <person name="Sun Q."/>
            <person name="Zhou Y."/>
        </authorList>
    </citation>
    <scope>NUCLEOTIDE SEQUENCE</scope>
    <source>
        <strain evidence="4">CGMCC 1.15762</strain>
    </source>
</reference>
<evidence type="ECO:0000313" key="5">
    <source>
        <dbReference type="Proteomes" id="UP000617145"/>
    </source>
</evidence>
<dbReference type="Proteomes" id="UP000617145">
    <property type="component" value="Unassembled WGS sequence"/>
</dbReference>
<organism evidence="4 5">
    <name type="scientific">Salipiger pallidus</name>
    <dbReference type="NCBI Taxonomy" id="1775170"/>
    <lineage>
        <taxon>Bacteria</taxon>
        <taxon>Pseudomonadati</taxon>
        <taxon>Pseudomonadota</taxon>
        <taxon>Alphaproteobacteria</taxon>
        <taxon>Rhodobacterales</taxon>
        <taxon>Roseobacteraceae</taxon>
        <taxon>Salipiger</taxon>
    </lineage>
</organism>
<evidence type="ECO:0000256" key="2">
    <source>
        <dbReference type="SAM" id="SignalP"/>
    </source>
</evidence>
<protein>
    <recommendedName>
        <fullName evidence="3">DUF4174 domain-containing protein</fullName>
    </recommendedName>
</protein>
<feature type="domain" description="DUF4174" evidence="3">
    <location>
        <begin position="42"/>
        <end position="143"/>
    </location>
</feature>
<name>A0A8J2ZFV2_9RHOB</name>
<dbReference type="AlphaFoldDB" id="A0A8J2ZFV2"/>
<gene>
    <name evidence="4" type="ORF">GCM10011415_00270</name>
</gene>
<feature type="chain" id="PRO_5035324546" description="DUF4174 domain-containing protein" evidence="2">
    <location>
        <begin position="28"/>
        <end position="146"/>
    </location>
</feature>
<proteinExistence type="predicted"/>
<keyword evidence="1 2" id="KW-0732">Signal</keyword>